<dbReference type="InterPro" id="IPR029069">
    <property type="entry name" value="HotDog_dom_sf"/>
</dbReference>
<dbReference type="EMBL" id="MABE01000267">
    <property type="protein sequence ID" value="OUS40704.1"/>
    <property type="molecule type" value="Genomic_DNA"/>
</dbReference>
<dbReference type="InterPro" id="IPR050965">
    <property type="entry name" value="UPF0336/Enoyl-CoA_hydratase"/>
</dbReference>
<dbReference type="SUPFAM" id="SSF54637">
    <property type="entry name" value="Thioesterase/thiol ester dehydrase-isomerase"/>
    <property type="match status" value="1"/>
</dbReference>
<dbReference type="InterPro" id="IPR002539">
    <property type="entry name" value="MaoC-like_dom"/>
</dbReference>
<protein>
    <submittedName>
        <fullName evidence="3">3-hydroxybutyryl-CoA dehydratase</fullName>
    </submittedName>
</protein>
<organism evidence="3 4">
    <name type="scientific">Oleispira antarctica</name>
    <dbReference type="NCBI Taxonomy" id="188908"/>
    <lineage>
        <taxon>Bacteria</taxon>
        <taxon>Pseudomonadati</taxon>
        <taxon>Pseudomonadota</taxon>
        <taxon>Gammaproteobacteria</taxon>
        <taxon>Oceanospirillales</taxon>
        <taxon>Oceanospirillaceae</taxon>
        <taxon>Oleispira</taxon>
    </lineage>
</organism>
<reference evidence="4" key="1">
    <citation type="journal article" date="2017" name="Proc. Natl. Acad. Sci. U.S.A.">
        <title>Simulation of Deepwater Horizon oil plume reveals substrate specialization within a complex community of hydrocarbon degraders.</title>
        <authorList>
            <person name="Hu P."/>
            <person name="Dubinsky E.A."/>
            <person name="Probst A.J."/>
            <person name="Wang J."/>
            <person name="Sieber C.M.K."/>
            <person name="Tom L.M."/>
            <person name="Gardinali P."/>
            <person name="Banfield J.F."/>
            <person name="Atlas R.M."/>
            <person name="Andersen G.L."/>
        </authorList>
    </citation>
    <scope>NUCLEOTIDE SEQUENCE [LARGE SCALE GENOMIC DNA]</scope>
</reference>
<gene>
    <name evidence="3" type="ORF">A9R00_04615</name>
</gene>
<dbReference type="Gene3D" id="3.10.129.10">
    <property type="entry name" value="Hotdog Thioesterase"/>
    <property type="match status" value="1"/>
</dbReference>
<dbReference type="GO" id="GO:0006633">
    <property type="term" value="P:fatty acid biosynthetic process"/>
    <property type="evidence" value="ECO:0007669"/>
    <property type="project" value="TreeGrafter"/>
</dbReference>
<keyword evidence="1" id="KW-0456">Lyase</keyword>
<dbReference type="CDD" id="cd03449">
    <property type="entry name" value="R_hydratase"/>
    <property type="match status" value="1"/>
</dbReference>
<proteinExistence type="predicted"/>
<sequence length="157" mass="17003">MTQISNRPFNTIKIGDFCNRKHTVSEEDLLLFARASGDLNPLHLDAEYAATTPFKQRIAHGMFTGGLISAALAMDLPGPGTIYLSQDLQFKRPVCIGDELTVILTATEKHEEKPIVTLSCEVTNQDGKAVVVGTAKVMAPTKSMIVEAAEIDSLEEA</sequence>
<dbReference type="PANTHER" id="PTHR43437">
    <property type="entry name" value="HYDROXYACYL-THIOESTER DEHYDRATASE TYPE 2, MITOCHONDRIAL-RELATED"/>
    <property type="match status" value="1"/>
</dbReference>
<accession>A0A1Y5HXR1</accession>
<feature type="domain" description="MaoC-like" evidence="2">
    <location>
        <begin position="21"/>
        <end position="114"/>
    </location>
</feature>
<dbReference type="PANTHER" id="PTHR43437:SF3">
    <property type="entry name" value="HYDROXYACYL-THIOESTER DEHYDRATASE TYPE 2, MITOCHONDRIAL"/>
    <property type="match status" value="1"/>
</dbReference>
<dbReference type="Pfam" id="PF01575">
    <property type="entry name" value="MaoC_dehydratas"/>
    <property type="match status" value="1"/>
</dbReference>
<evidence type="ECO:0000259" key="2">
    <source>
        <dbReference type="Pfam" id="PF01575"/>
    </source>
</evidence>
<dbReference type="AlphaFoldDB" id="A0A1Y5HXR1"/>
<dbReference type="GO" id="GO:0019171">
    <property type="term" value="F:(3R)-hydroxyacyl-[acyl-carrier-protein] dehydratase activity"/>
    <property type="evidence" value="ECO:0007669"/>
    <property type="project" value="TreeGrafter"/>
</dbReference>
<evidence type="ECO:0000313" key="4">
    <source>
        <dbReference type="Proteomes" id="UP000227088"/>
    </source>
</evidence>
<name>A0A1Y5HXR1_OLEAN</name>
<evidence type="ECO:0000313" key="3">
    <source>
        <dbReference type="EMBL" id="OUS40704.1"/>
    </source>
</evidence>
<dbReference type="FunFam" id="3.10.129.10:FF:000042">
    <property type="entry name" value="MaoC domain protein dehydratase"/>
    <property type="match status" value="1"/>
</dbReference>
<evidence type="ECO:0000256" key="1">
    <source>
        <dbReference type="ARBA" id="ARBA00023239"/>
    </source>
</evidence>
<dbReference type="Proteomes" id="UP000227088">
    <property type="component" value="Unassembled WGS sequence"/>
</dbReference>
<comment type="caution">
    <text evidence="3">The sequence shown here is derived from an EMBL/GenBank/DDBJ whole genome shotgun (WGS) entry which is preliminary data.</text>
</comment>